<keyword evidence="3" id="KW-1185">Reference proteome</keyword>
<name>A0A8J3ZVJ1_9ACTN</name>
<evidence type="ECO:0000313" key="2">
    <source>
        <dbReference type="EMBL" id="GIJ69933.1"/>
    </source>
</evidence>
<organism evidence="2 3">
    <name type="scientific">Virgisporangium ochraceum</name>
    <dbReference type="NCBI Taxonomy" id="65505"/>
    <lineage>
        <taxon>Bacteria</taxon>
        <taxon>Bacillati</taxon>
        <taxon>Actinomycetota</taxon>
        <taxon>Actinomycetes</taxon>
        <taxon>Micromonosporales</taxon>
        <taxon>Micromonosporaceae</taxon>
        <taxon>Virgisporangium</taxon>
    </lineage>
</organism>
<evidence type="ECO:0000256" key="1">
    <source>
        <dbReference type="SAM" id="Phobius"/>
    </source>
</evidence>
<gene>
    <name evidence="2" type="ORF">Voc01_048500</name>
</gene>
<evidence type="ECO:0000313" key="3">
    <source>
        <dbReference type="Proteomes" id="UP000635606"/>
    </source>
</evidence>
<feature type="transmembrane region" description="Helical" evidence="1">
    <location>
        <begin position="37"/>
        <end position="61"/>
    </location>
</feature>
<feature type="transmembrane region" description="Helical" evidence="1">
    <location>
        <begin position="98"/>
        <end position="122"/>
    </location>
</feature>
<reference evidence="2" key="1">
    <citation type="submission" date="2021-01" db="EMBL/GenBank/DDBJ databases">
        <title>Whole genome shotgun sequence of Virgisporangium ochraceum NBRC 16418.</title>
        <authorList>
            <person name="Komaki H."/>
            <person name="Tamura T."/>
        </authorList>
    </citation>
    <scope>NUCLEOTIDE SEQUENCE</scope>
    <source>
        <strain evidence="2">NBRC 16418</strain>
    </source>
</reference>
<sequence length="131" mass="13199">MSVVGRMTHLPVGLKTSAVILVLMVAGGAVFGGVAGALGAAAGVGIVVASFTVSSLVIAWADSVHPTLVLPVGMVTYITKFTALGFVMAAVAGSGWDGLTALCLGVGVATIAWATAQAWWVYHARIPYVDV</sequence>
<feature type="transmembrane region" description="Helical" evidence="1">
    <location>
        <begin position="68"/>
        <end position="92"/>
    </location>
</feature>
<comment type="caution">
    <text evidence="2">The sequence shown here is derived from an EMBL/GenBank/DDBJ whole genome shotgun (WGS) entry which is preliminary data.</text>
</comment>
<dbReference type="EMBL" id="BOPH01000070">
    <property type="protein sequence ID" value="GIJ69933.1"/>
    <property type="molecule type" value="Genomic_DNA"/>
</dbReference>
<protein>
    <recommendedName>
        <fullName evidence="4">ATP synthase protein I</fullName>
    </recommendedName>
</protein>
<accession>A0A8J3ZVJ1</accession>
<feature type="transmembrane region" description="Helical" evidence="1">
    <location>
        <begin position="12"/>
        <end position="31"/>
    </location>
</feature>
<dbReference type="Proteomes" id="UP000635606">
    <property type="component" value="Unassembled WGS sequence"/>
</dbReference>
<proteinExistence type="predicted"/>
<keyword evidence="1" id="KW-1133">Transmembrane helix</keyword>
<dbReference type="AlphaFoldDB" id="A0A8J3ZVJ1"/>
<keyword evidence="1" id="KW-0812">Transmembrane</keyword>
<keyword evidence="1" id="KW-0472">Membrane</keyword>
<evidence type="ECO:0008006" key="4">
    <source>
        <dbReference type="Google" id="ProtNLM"/>
    </source>
</evidence>